<dbReference type="EMBL" id="OZ034817">
    <property type="protein sequence ID" value="CAL1381222.1"/>
    <property type="molecule type" value="Genomic_DNA"/>
</dbReference>
<organism evidence="2 3">
    <name type="scientific">Linum trigynum</name>
    <dbReference type="NCBI Taxonomy" id="586398"/>
    <lineage>
        <taxon>Eukaryota</taxon>
        <taxon>Viridiplantae</taxon>
        <taxon>Streptophyta</taxon>
        <taxon>Embryophyta</taxon>
        <taxon>Tracheophyta</taxon>
        <taxon>Spermatophyta</taxon>
        <taxon>Magnoliopsida</taxon>
        <taxon>eudicotyledons</taxon>
        <taxon>Gunneridae</taxon>
        <taxon>Pentapetalae</taxon>
        <taxon>rosids</taxon>
        <taxon>fabids</taxon>
        <taxon>Malpighiales</taxon>
        <taxon>Linaceae</taxon>
        <taxon>Linum</taxon>
    </lineage>
</organism>
<keyword evidence="3" id="KW-1185">Reference proteome</keyword>
<proteinExistence type="predicted"/>
<dbReference type="AlphaFoldDB" id="A0AAV2E605"/>
<name>A0AAV2E605_9ROSI</name>
<sequence>MWRLSLKMGLVAPGYQAGRAARYQLDEILKAKCGDRIGTTGLVVGFDMIGLVVGGIKSMSQQNQEQDNSNKTKCGVLEVTKYVVETSSWRQGKELQPRPVKTRRQDQNQPGGWRS</sequence>
<feature type="region of interest" description="Disordered" evidence="1">
    <location>
        <begin position="89"/>
        <end position="115"/>
    </location>
</feature>
<evidence type="ECO:0000256" key="1">
    <source>
        <dbReference type="SAM" id="MobiDB-lite"/>
    </source>
</evidence>
<evidence type="ECO:0000313" key="2">
    <source>
        <dbReference type="EMBL" id="CAL1381222.1"/>
    </source>
</evidence>
<evidence type="ECO:0000313" key="3">
    <source>
        <dbReference type="Proteomes" id="UP001497516"/>
    </source>
</evidence>
<dbReference type="Proteomes" id="UP001497516">
    <property type="component" value="Chromosome 4"/>
</dbReference>
<reference evidence="2 3" key="1">
    <citation type="submission" date="2024-04" db="EMBL/GenBank/DDBJ databases">
        <authorList>
            <person name="Fracassetti M."/>
        </authorList>
    </citation>
    <scope>NUCLEOTIDE SEQUENCE [LARGE SCALE GENOMIC DNA]</scope>
</reference>
<protein>
    <submittedName>
        <fullName evidence="2">Uncharacterized protein</fullName>
    </submittedName>
</protein>
<gene>
    <name evidence="2" type="ORF">LTRI10_LOCUS22617</name>
</gene>
<accession>A0AAV2E605</accession>